<accession>A0ACB9S724</accession>
<comment type="caution">
    <text evidence="1">The sequence shown here is derived from an EMBL/GenBank/DDBJ whole genome shotgun (WGS) entry which is preliminary data.</text>
</comment>
<evidence type="ECO:0000313" key="1">
    <source>
        <dbReference type="EMBL" id="KAI4386995.1"/>
    </source>
</evidence>
<sequence length="634" mass="71504">MGMTTYPAKQAWITPLISSTSLLLLFLLLVVAEAALADHPQVRNYDFVLREKNFTKLCSTKSVLTVNDRFPGPTLYVKKGDTIFVNVHNLGSYGLTIHWHGVKQPRNPWFDGTKYITQCDISPGTNFTYQVTFSTEEGTVWWHAHSEWTRWSVHGAIVVSPADGTTYPFPKPDDEKVIVISSWYKKDVRESIAESLEEGRDLTESDAYAFNGEPGDFCPCSNETTRRWEVESGKTYLLHLVSAVMNAELYFAIANHTFTVVGSDGAYLKPFSTEILVISPGQTFDLLLRADQSPDYNYYMAARQYYNSKFSFDGYDHSNLTAIIQYGDDASSSALGLPVFPSNLPLYKEYEPAVDFVKRLRSLVTKEHTIDVPKNVTTQMFITASISQFTLMEEDENMTYPAASVNNISWWDPWTDVLQAYYKNISGFYTPDFPDYPPAVFNFTQENLPGAMGNTKRGTRVKVLEYNEEVEIVFQGTDLLNSSMDHPMHLHGHSFYVVGIGHGIYNNVTDPATFNLVDPPFQNTASVPKDGWLAIRFRADNPGVWLWHCHLDKHYTWGMNSVFIVKNGDTDETSIKDPPPYMPQCHQDNAYPGIHPASGLLVFGALSFESLDPYHSLCALSQEGILSVIVFYPS</sequence>
<protein>
    <submittedName>
        <fullName evidence="1">Uncharacterized protein</fullName>
    </submittedName>
</protein>
<evidence type="ECO:0000313" key="2">
    <source>
        <dbReference type="Proteomes" id="UP001057402"/>
    </source>
</evidence>
<keyword evidence="2" id="KW-1185">Reference proteome</keyword>
<organism evidence="1 2">
    <name type="scientific">Melastoma candidum</name>
    <dbReference type="NCBI Taxonomy" id="119954"/>
    <lineage>
        <taxon>Eukaryota</taxon>
        <taxon>Viridiplantae</taxon>
        <taxon>Streptophyta</taxon>
        <taxon>Embryophyta</taxon>
        <taxon>Tracheophyta</taxon>
        <taxon>Spermatophyta</taxon>
        <taxon>Magnoliopsida</taxon>
        <taxon>eudicotyledons</taxon>
        <taxon>Gunneridae</taxon>
        <taxon>Pentapetalae</taxon>
        <taxon>rosids</taxon>
        <taxon>malvids</taxon>
        <taxon>Myrtales</taxon>
        <taxon>Melastomataceae</taxon>
        <taxon>Melastomatoideae</taxon>
        <taxon>Melastomateae</taxon>
        <taxon>Melastoma</taxon>
    </lineage>
</organism>
<gene>
    <name evidence="1" type="ORF">MLD38_004864</name>
</gene>
<name>A0ACB9S724_9MYRT</name>
<dbReference type="EMBL" id="CM042881">
    <property type="protein sequence ID" value="KAI4386995.1"/>
    <property type="molecule type" value="Genomic_DNA"/>
</dbReference>
<proteinExistence type="predicted"/>
<reference evidence="2" key="1">
    <citation type="journal article" date="2023" name="Front. Plant Sci.">
        <title>Chromosomal-level genome assembly of Melastoma candidum provides insights into trichome evolution.</title>
        <authorList>
            <person name="Zhong Y."/>
            <person name="Wu W."/>
            <person name="Sun C."/>
            <person name="Zou P."/>
            <person name="Liu Y."/>
            <person name="Dai S."/>
            <person name="Zhou R."/>
        </authorList>
    </citation>
    <scope>NUCLEOTIDE SEQUENCE [LARGE SCALE GENOMIC DNA]</scope>
</reference>
<dbReference type="Proteomes" id="UP001057402">
    <property type="component" value="Chromosome 2"/>
</dbReference>